<protein>
    <submittedName>
        <fullName evidence="2">Uncharacterized protein</fullName>
    </submittedName>
</protein>
<keyword evidence="3" id="KW-1185">Reference proteome</keyword>
<dbReference type="AlphaFoldDB" id="A0A395ILM9"/>
<gene>
    <name evidence="2" type="ORF">DID88_007002</name>
</gene>
<sequence length="66" mass="7107">MAVEFKHQVKGTIDYTHNDKDEDIASEARGFGGEDAEVEGEDDDFGDAAGGYVGYGTDDEDFGPED</sequence>
<feature type="region of interest" description="Disordered" evidence="1">
    <location>
        <begin position="13"/>
        <end position="66"/>
    </location>
</feature>
<evidence type="ECO:0000313" key="2">
    <source>
        <dbReference type="EMBL" id="RAL59289.1"/>
    </source>
</evidence>
<proteinExistence type="predicted"/>
<reference evidence="2 3" key="1">
    <citation type="submission" date="2018-06" db="EMBL/GenBank/DDBJ databases">
        <title>Genome Sequence of the Brown Rot Fungal Pathogen Monilinia fructigena.</title>
        <authorList>
            <person name="Landi L."/>
            <person name="De Miccolis Angelini R.M."/>
            <person name="Pollastro S."/>
            <person name="Abate D."/>
            <person name="Faretra F."/>
            <person name="Romanazzi G."/>
        </authorList>
    </citation>
    <scope>NUCLEOTIDE SEQUENCE [LARGE SCALE GENOMIC DNA]</scope>
    <source>
        <strain evidence="2 3">Mfrg269</strain>
    </source>
</reference>
<feature type="compositionally biased region" description="Acidic residues" evidence="1">
    <location>
        <begin position="34"/>
        <end position="46"/>
    </location>
</feature>
<evidence type="ECO:0000256" key="1">
    <source>
        <dbReference type="SAM" id="MobiDB-lite"/>
    </source>
</evidence>
<comment type="caution">
    <text evidence="2">The sequence shown here is derived from an EMBL/GenBank/DDBJ whole genome shotgun (WGS) entry which is preliminary data.</text>
</comment>
<dbReference type="EMBL" id="QKRW01000056">
    <property type="protein sequence ID" value="RAL59289.1"/>
    <property type="molecule type" value="Genomic_DNA"/>
</dbReference>
<name>A0A395ILM9_9HELO</name>
<evidence type="ECO:0000313" key="3">
    <source>
        <dbReference type="Proteomes" id="UP000249056"/>
    </source>
</evidence>
<feature type="compositionally biased region" description="Acidic residues" evidence="1">
    <location>
        <begin position="57"/>
        <end position="66"/>
    </location>
</feature>
<dbReference type="Proteomes" id="UP000249056">
    <property type="component" value="Unassembled WGS sequence"/>
</dbReference>
<organism evidence="2 3">
    <name type="scientific">Monilinia fructigena</name>
    <dbReference type="NCBI Taxonomy" id="38457"/>
    <lineage>
        <taxon>Eukaryota</taxon>
        <taxon>Fungi</taxon>
        <taxon>Dikarya</taxon>
        <taxon>Ascomycota</taxon>
        <taxon>Pezizomycotina</taxon>
        <taxon>Leotiomycetes</taxon>
        <taxon>Helotiales</taxon>
        <taxon>Sclerotiniaceae</taxon>
        <taxon>Monilinia</taxon>
    </lineage>
</organism>
<accession>A0A395ILM9</accession>